<dbReference type="PANTHER" id="PTHR30443">
    <property type="entry name" value="INNER MEMBRANE PROTEIN"/>
    <property type="match status" value="1"/>
</dbReference>
<evidence type="ECO:0000256" key="3">
    <source>
        <dbReference type="ARBA" id="ARBA00022519"/>
    </source>
</evidence>
<dbReference type="InterPro" id="IPR000917">
    <property type="entry name" value="Sulfatase_N"/>
</dbReference>
<evidence type="ECO:0000256" key="1">
    <source>
        <dbReference type="ARBA" id="ARBA00004429"/>
    </source>
</evidence>
<evidence type="ECO:0000313" key="11">
    <source>
        <dbReference type="EMBL" id="VEV95420.1"/>
    </source>
</evidence>
<keyword evidence="3" id="KW-0997">Cell inner membrane</keyword>
<dbReference type="PANTHER" id="PTHR30443:SF0">
    <property type="entry name" value="PHOSPHOETHANOLAMINE TRANSFERASE EPTA"/>
    <property type="match status" value="1"/>
</dbReference>
<dbReference type="EC" id="2.7.-.-" evidence="11"/>
<dbReference type="EMBL" id="LR215729">
    <property type="protein sequence ID" value="VEV95420.1"/>
    <property type="molecule type" value="Genomic_DNA"/>
</dbReference>
<evidence type="ECO:0000256" key="5">
    <source>
        <dbReference type="ARBA" id="ARBA00022692"/>
    </source>
</evidence>
<evidence type="ECO:0000256" key="6">
    <source>
        <dbReference type="ARBA" id="ARBA00022989"/>
    </source>
</evidence>
<accession>A0A653E0W2</accession>
<feature type="transmembrane region" description="Helical" evidence="8">
    <location>
        <begin position="88"/>
        <end position="110"/>
    </location>
</feature>
<dbReference type="AlphaFoldDB" id="A0A653E0W2"/>
<evidence type="ECO:0000256" key="4">
    <source>
        <dbReference type="ARBA" id="ARBA00022679"/>
    </source>
</evidence>
<dbReference type="InterPro" id="IPR017850">
    <property type="entry name" value="Alkaline_phosphatase_core_sf"/>
</dbReference>
<evidence type="ECO:0000259" key="9">
    <source>
        <dbReference type="Pfam" id="PF00884"/>
    </source>
</evidence>
<keyword evidence="4 11" id="KW-0808">Transferase</keyword>
<protein>
    <submittedName>
        <fullName evidence="11">Phosphoethanolamine transferase EptA</fullName>
        <ecNumber evidence="11">2.7.-.-</ecNumber>
    </submittedName>
</protein>
<evidence type="ECO:0000256" key="7">
    <source>
        <dbReference type="ARBA" id="ARBA00023136"/>
    </source>
</evidence>
<evidence type="ECO:0000256" key="2">
    <source>
        <dbReference type="ARBA" id="ARBA00022475"/>
    </source>
</evidence>
<organism evidence="11">
    <name type="scientific">Pseudomonas marincola</name>
    <dbReference type="NCBI Taxonomy" id="437900"/>
    <lineage>
        <taxon>Bacteria</taxon>
        <taxon>Pseudomonadati</taxon>
        <taxon>Pseudomonadota</taxon>
        <taxon>Gammaproteobacteria</taxon>
        <taxon>Pseudomonadales</taxon>
        <taxon>Pseudomonadaceae</taxon>
        <taxon>Pseudomonas</taxon>
    </lineage>
</organism>
<keyword evidence="7 8" id="KW-0472">Membrane</keyword>
<feature type="domain" description="Phosphoethanolamine transferase N-terminal" evidence="10">
    <location>
        <begin position="70"/>
        <end position="218"/>
    </location>
</feature>
<reference evidence="11" key="1">
    <citation type="submission" date="2019-02" db="EMBL/GenBank/DDBJ databases">
        <authorList>
            <consortium name="Genoscope - CEA"/>
            <person name="William W."/>
        </authorList>
    </citation>
    <scope>NUCLEOTIDE SEQUENCE [LARGE SCALE GENOMIC DNA]</scope>
    <source>
        <strain evidence="11">YSy11</strain>
    </source>
</reference>
<feature type="transmembrane region" description="Helical" evidence="8">
    <location>
        <begin position="59"/>
        <end position="81"/>
    </location>
</feature>
<dbReference type="Gene3D" id="3.40.720.10">
    <property type="entry name" value="Alkaline Phosphatase, subunit A"/>
    <property type="match status" value="1"/>
</dbReference>
<dbReference type="InterPro" id="IPR012549">
    <property type="entry name" value="EptA-like_N"/>
</dbReference>
<feature type="transmembrane region" description="Helical" evidence="8">
    <location>
        <begin position="27"/>
        <end position="47"/>
    </location>
</feature>
<evidence type="ECO:0000259" key="10">
    <source>
        <dbReference type="Pfam" id="PF08019"/>
    </source>
</evidence>
<feature type="domain" description="Sulfatase N-terminal" evidence="9">
    <location>
        <begin position="247"/>
        <end position="534"/>
    </location>
</feature>
<dbReference type="Pfam" id="PF00884">
    <property type="entry name" value="Sulfatase"/>
    <property type="match status" value="1"/>
</dbReference>
<keyword evidence="6 8" id="KW-1133">Transmembrane helix</keyword>
<feature type="transmembrane region" description="Helical" evidence="8">
    <location>
        <begin position="163"/>
        <end position="182"/>
    </location>
</feature>
<keyword evidence="2" id="KW-1003">Cell membrane</keyword>
<sequence>MTKPTTDNTANSSSFAWKISLSRPMQILLVSVWLLVFSNTTFWTTVWQGIGGWDNGSPLFLLSLPVLALLWTFGLLTLLAWGRMTKWVLGLFLIVSASASYFMNSFGIVIDYDMLTNVVQTDTREALELLSPRMFIWIALLGVLPAFLLTRIETRKFSWKRELSMKLVSVVVALAGIGGIAMSEYQSYASLFRNHREIRLQLTPSNVVSAVNGYVRRELKTPTQLEVIGADAHRQMRVGNAVKPRLTIVVVGETARAENFALNGYKRDTNPELSKQDIINFTNASSCGTATAVSVPCMFQQAGRDDYKPSMATSREGLLDVLKHAGVNVLWRDNNSGCKGACDRVASVDVSNLGLADICEAGGECHDEALLSGLQDYLDTLKDDTVVVLHMKGSHGPSYSKRYPQAFEHFTPVCQSSELDQCSTESIVNAYDNSLRYTDHVLAQTIKLLKANQTRFDTAMLYMSDHGESLGENGIYLHGLPYAMAPQQQTHIPMILWMSQGMEETANLQPGCLQSVKDKAWSQDNLFDSVLGLMAIQTSVYDPARDMFHQCQAPQQASTISGAQEKGVN</sequence>
<dbReference type="InterPro" id="IPR058130">
    <property type="entry name" value="PEA_transf_C"/>
</dbReference>
<keyword evidence="5 8" id="KW-0812">Transmembrane</keyword>
<dbReference type="GO" id="GO:0016776">
    <property type="term" value="F:phosphotransferase activity, phosphate group as acceptor"/>
    <property type="evidence" value="ECO:0007669"/>
    <property type="project" value="TreeGrafter"/>
</dbReference>
<feature type="transmembrane region" description="Helical" evidence="8">
    <location>
        <begin position="130"/>
        <end position="151"/>
    </location>
</feature>
<comment type="subcellular location">
    <subcellularLocation>
        <location evidence="1">Cell inner membrane</location>
        <topology evidence="1">Multi-pass membrane protein</topology>
    </subcellularLocation>
</comment>
<dbReference type="GO" id="GO:0005886">
    <property type="term" value="C:plasma membrane"/>
    <property type="evidence" value="ECO:0007669"/>
    <property type="project" value="UniProtKB-SubCell"/>
</dbReference>
<name>A0A653E0W2_9PSED</name>
<dbReference type="SUPFAM" id="SSF53649">
    <property type="entry name" value="Alkaline phosphatase-like"/>
    <property type="match status" value="1"/>
</dbReference>
<gene>
    <name evidence="11" type="primary">eptA</name>
    <name evidence="11" type="ORF">PMYSY11_0373</name>
</gene>
<proteinExistence type="predicted"/>
<dbReference type="CDD" id="cd16017">
    <property type="entry name" value="LptA"/>
    <property type="match status" value="1"/>
</dbReference>
<dbReference type="InterPro" id="IPR040423">
    <property type="entry name" value="PEA_transferase"/>
</dbReference>
<dbReference type="GO" id="GO:0009244">
    <property type="term" value="P:lipopolysaccharide core region biosynthetic process"/>
    <property type="evidence" value="ECO:0007669"/>
    <property type="project" value="TreeGrafter"/>
</dbReference>
<evidence type="ECO:0000256" key="8">
    <source>
        <dbReference type="SAM" id="Phobius"/>
    </source>
</evidence>
<dbReference type="NCBIfam" id="NF028537">
    <property type="entry name" value="P_eth_NH2_trans"/>
    <property type="match status" value="1"/>
</dbReference>
<dbReference type="Pfam" id="PF08019">
    <property type="entry name" value="EptA_B_N"/>
    <property type="match status" value="1"/>
</dbReference>